<dbReference type="InterPro" id="IPR003316">
    <property type="entry name" value="E2F_WHTH_DNA-bd_dom"/>
</dbReference>
<feature type="domain" description="E2F/DP family winged-helix DNA-binding" evidence="11">
    <location>
        <begin position="23"/>
        <end position="92"/>
    </location>
</feature>
<keyword evidence="6 9" id="KW-0804">Transcription</keyword>
<dbReference type="PANTHER" id="PTHR12081">
    <property type="entry name" value="TRANSCRIPTION FACTOR E2F"/>
    <property type="match status" value="1"/>
</dbReference>
<keyword evidence="4 9" id="KW-0805">Transcription regulation</keyword>
<organism evidence="12">
    <name type="scientific">Corethron hystrix</name>
    <dbReference type="NCBI Taxonomy" id="216773"/>
    <lineage>
        <taxon>Eukaryota</taxon>
        <taxon>Sar</taxon>
        <taxon>Stramenopiles</taxon>
        <taxon>Ochrophyta</taxon>
        <taxon>Bacillariophyta</taxon>
        <taxon>Coscinodiscophyceae</taxon>
        <taxon>Corethrophycidae</taxon>
        <taxon>Corethrales</taxon>
        <taxon>Corethraceae</taxon>
        <taxon>Corethron</taxon>
    </lineage>
</organism>
<evidence type="ECO:0000256" key="9">
    <source>
        <dbReference type="RuleBase" id="RU003796"/>
    </source>
</evidence>
<evidence type="ECO:0000256" key="5">
    <source>
        <dbReference type="ARBA" id="ARBA00023125"/>
    </source>
</evidence>
<dbReference type="EMBL" id="HBFR01007933">
    <property type="protein sequence ID" value="CAD8878563.1"/>
    <property type="molecule type" value="Transcribed_RNA"/>
</dbReference>
<dbReference type="PANTHER" id="PTHR12081:SF7">
    <property type="entry name" value="TRANSCRIPTION FACTOR EFL-3"/>
    <property type="match status" value="1"/>
</dbReference>
<keyword evidence="8" id="KW-0131">Cell cycle</keyword>
<evidence type="ECO:0000313" key="12">
    <source>
        <dbReference type="EMBL" id="CAD8878563.1"/>
    </source>
</evidence>
<comment type="similarity">
    <text evidence="2 9">Belongs to the E2F/DP family.</text>
</comment>
<dbReference type="GO" id="GO:0000981">
    <property type="term" value="F:DNA-binding transcription factor activity, RNA polymerase II-specific"/>
    <property type="evidence" value="ECO:0007669"/>
    <property type="project" value="TreeGrafter"/>
</dbReference>
<gene>
    <name evidence="12" type="ORF">CHYS00102_LOCUS5747</name>
</gene>
<evidence type="ECO:0000256" key="3">
    <source>
        <dbReference type="ARBA" id="ARBA00022491"/>
    </source>
</evidence>
<dbReference type="GO" id="GO:0000978">
    <property type="term" value="F:RNA polymerase II cis-regulatory region sequence-specific DNA binding"/>
    <property type="evidence" value="ECO:0007669"/>
    <property type="project" value="InterPro"/>
</dbReference>
<evidence type="ECO:0000256" key="4">
    <source>
        <dbReference type="ARBA" id="ARBA00023015"/>
    </source>
</evidence>
<keyword evidence="3" id="KW-0678">Repressor</keyword>
<evidence type="ECO:0000256" key="6">
    <source>
        <dbReference type="ARBA" id="ARBA00023163"/>
    </source>
</evidence>
<dbReference type="FunFam" id="1.10.10.10:FF:000073">
    <property type="entry name" value="E2F transcription factor 8"/>
    <property type="match status" value="1"/>
</dbReference>
<evidence type="ECO:0000256" key="7">
    <source>
        <dbReference type="ARBA" id="ARBA00023242"/>
    </source>
</evidence>
<dbReference type="InterPro" id="IPR036390">
    <property type="entry name" value="WH_DNA-bd_sf"/>
</dbReference>
<dbReference type="Pfam" id="PF02319">
    <property type="entry name" value="WHD_E2F_TDP"/>
    <property type="match status" value="2"/>
</dbReference>
<dbReference type="GO" id="GO:0090575">
    <property type="term" value="C:RNA polymerase II transcription regulator complex"/>
    <property type="evidence" value="ECO:0007669"/>
    <property type="project" value="TreeGrafter"/>
</dbReference>
<name>A0A7S1B9K5_9STRA</name>
<evidence type="ECO:0000259" key="11">
    <source>
        <dbReference type="SMART" id="SM01372"/>
    </source>
</evidence>
<dbReference type="Gene3D" id="1.10.10.10">
    <property type="entry name" value="Winged helix-like DNA-binding domain superfamily/Winged helix DNA-binding domain"/>
    <property type="match status" value="2"/>
</dbReference>
<protein>
    <recommendedName>
        <fullName evidence="11">E2F/DP family winged-helix DNA-binding domain-containing protein</fullName>
    </recommendedName>
</protein>
<evidence type="ECO:0000256" key="10">
    <source>
        <dbReference type="SAM" id="MobiDB-lite"/>
    </source>
</evidence>
<feature type="domain" description="E2F/DP family winged-helix DNA-binding" evidence="11">
    <location>
        <begin position="139"/>
        <end position="222"/>
    </location>
</feature>
<evidence type="ECO:0000256" key="2">
    <source>
        <dbReference type="ARBA" id="ARBA00010940"/>
    </source>
</evidence>
<reference evidence="12" key="1">
    <citation type="submission" date="2021-01" db="EMBL/GenBank/DDBJ databases">
        <authorList>
            <person name="Corre E."/>
            <person name="Pelletier E."/>
            <person name="Niang G."/>
            <person name="Scheremetjew M."/>
            <person name="Finn R."/>
            <person name="Kale V."/>
            <person name="Holt S."/>
            <person name="Cochrane G."/>
            <person name="Meng A."/>
            <person name="Brown T."/>
            <person name="Cohen L."/>
        </authorList>
    </citation>
    <scope>NUCLEOTIDE SEQUENCE</scope>
    <source>
        <strain evidence="12">308</strain>
    </source>
</reference>
<sequence length="304" mass="34047">MPTPDLSPVSTAKKSRTTGTYSRKDKSLGLLCENFMSRYGEMKKVDDSDGISIDAAANALGVERRRIYDIINILESIEIVRRKCKNTYIWYGKEHLGYVLARLQQQAFTMWPEDAKTNGLLSEGSIILNSDNKTKTESNKDKSLGRLSQKFIQMFLVGNNVLSLAEASEKILGCPSNSRNEEKGMKTKVRRLYDIANVMVSIGIIQKVILSRFKKPSFKWDFIPPPKLPEYLNTEVPRPSDLKSAPNKKMPVKLLPKKKNSLTPVKLLSSSTTSVALKEVQSFQPGANISPITKCKIQCDANKV</sequence>
<dbReference type="SUPFAM" id="SSF46785">
    <property type="entry name" value="Winged helix' DNA-binding domain"/>
    <property type="match status" value="2"/>
</dbReference>
<dbReference type="AlphaFoldDB" id="A0A7S1B9K5"/>
<keyword evidence="5 9" id="KW-0238">DNA-binding</keyword>
<proteinExistence type="inferred from homology"/>
<feature type="region of interest" description="Disordered" evidence="10">
    <location>
        <begin position="1"/>
        <end position="20"/>
    </location>
</feature>
<feature type="compositionally biased region" description="Polar residues" evidence="10">
    <location>
        <begin position="8"/>
        <end position="20"/>
    </location>
</feature>
<evidence type="ECO:0000256" key="8">
    <source>
        <dbReference type="ARBA" id="ARBA00023306"/>
    </source>
</evidence>
<evidence type="ECO:0000256" key="1">
    <source>
        <dbReference type="ARBA" id="ARBA00004123"/>
    </source>
</evidence>
<accession>A0A7S1B9K5</accession>
<keyword evidence="7 9" id="KW-0539">Nucleus</keyword>
<dbReference type="InterPro" id="IPR036388">
    <property type="entry name" value="WH-like_DNA-bd_sf"/>
</dbReference>
<dbReference type="SMART" id="SM01372">
    <property type="entry name" value="E2F_TDP"/>
    <property type="match status" value="2"/>
</dbReference>
<dbReference type="InterPro" id="IPR015633">
    <property type="entry name" value="E2F"/>
</dbReference>
<comment type="subcellular location">
    <subcellularLocation>
        <location evidence="1 9">Nucleus</location>
    </subcellularLocation>
</comment>